<dbReference type="AlphaFoldDB" id="Q6JHM3"/>
<organism evidence="7">
    <name type="scientific">Saccharopolyspora spinosa</name>
    <dbReference type="NCBI Taxonomy" id="60894"/>
    <lineage>
        <taxon>Bacteria</taxon>
        <taxon>Bacillati</taxon>
        <taxon>Actinomycetota</taxon>
        <taxon>Actinomycetes</taxon>
        <taxon>Pseudonocardiales</taxon>
        <taxon>Pseudonocardiaceae</taxon>
        <taxon>Saccharopolyspora</taxon>
    </lineage>
</organism>
<feature type="transmembrane region" description="Helical" evidence="5">
    <location>
        <begin position="317"/>
        <end position="336"/>
    </location>
</feature>
<dbReference type="PROSITE" id="PS50850">
    <property type="entry name" value="MFS"/>
    <property type="match status" value="1"/>
</dbReference>
<keyword evidence="4 5" id="KW-0472">Membrane</keyword>
<dbReference type="InterPro" id="IPR036259">
    <property type="entry name" value="MFS_trans_sf"/>
</dbReference>
<evidence type="ECO:0000313" key="9">
    <source>
        <dbReference type="Proteomes" id="UP000233786"/>
    </source>
</evidence>
<sequence>MSMQTALAQQGARAIVRRGLTNSAISLVLLWLIYGLDSISRQMIYMVLPAITTEFNLTPSSSGLMTTLVTLSTAAICVPVMVWADKGGHGWRRKYRHLPIVIGYTLFTFLTGFNVLTASLAMLVLMQVLSHAIGGAGEAIEVASAGEWWSKQRRGMALGIHHTGYPWGTLVGGFAVAAVLAAYGPENWRVAFLYFPIPVVIVFTIYWWFANKRRYDTVVESVEAVGHTKPLEAEAVDADSIKPAQAVRNPNIGVIALVAMMSIVGYFGLSFWLPQYLAFVAHYNYAEVAAYSVLFTITGGIGQIVWGAISDRIGRKLSLMIVLGWIAVGIVLFQFADTSLGAVIGIQLFVGFALNAPYTLVYAIAFDSAGKGSTGVASSIINVGIYLGGFSPYLVGALIALGGGFSSPTGYNIALYFLAGLMLVALIVTALFTRETVGRFQSRDRALVSLRSCNLDQPTGGA</sequence>
<dbReference type="InterPro" id="IPR020846">
    <property type="entry name" value="MFS_dom"/>
</dbReference>
<dbReference type="PANTHER" id="PTHR23508">
    <property type="entry name" value="CARBOXYLIC ACID TRANSPORTER PROTEIN HOMOLOG"/>
    <property type="match status" value="1"/>
</dbReference>
<feature type="transmembrane region" description="Helical" evidence="5">
    <location>
        <begin position="288"/>
        <end position="310"/>
    </location>
</feature>
<feature type="transmembrane region" description="Helical" evidence="5">
    <location>
        <begin position="413"/>
        <end position="433"/>
    </location>
</feature>
<keyword evidence="3 5" id="KW-1133">Transmembrane helix</keyword>
<proteinExistence type="predicted"/>
<feature type="transmembrane region" description="Helical" evidence="5">
    <location>
        <begin position="64"/>
        <end position="84"/>
    </location>
</feature>
<feature type="transmembrane region" description="Helical" evidence="5">
    <location>
        <begin position="342"/>
        <end position="364"/>
    </location>
</feature>
<feature type="transmembrane region" description="Helical" evidence="5">
    <location>
        <begin position="190"/>
        <end position="209"/>
    </location>
</feature>
<dbReference type="GO" id="GO:0046943">
    <property type="term" value="F:carboxylic acid transmembrane transporter activity"/>
    <property type="evidence" value="ECO:0007669"/>
    <property type="project" value="TreeGrafter"/>
</dbReference>
<name>Q6JHM3_SACSN</name>
<reference evidence="8 9" key="2">
    <citation type="submission" date="2017-12" db="EMBL/GenBank/DDBJ databases">
        <title>Sequencing the genomes of 1000 Actinobacteria strains.</title>
        <authorList>
            <person name="Klenk H.-P."/>
        </authorList>
    </citation>
    <scope>NUCLEOTIDE SEQUENCE [LARGE SCALE GENOMIC DNA]</scope>
    <source>
        <strain evidence="9">ATCC 49460 / DSM 44228 / JCM 9375 / NBRC 15153 / NRRL 18395 / A83543.1</strain>
        <strain evidence="8">DSM 44228</strain>
    </source>
</reference>
<dbReference type="RefSeq" id="WP_010696232.1">
    <property type="nucleotide sequence ID" value="NZ_CP061007.1"/>
</dbReference>
<evidence type="ECO:0000256" key="2">
    <source>
        <dbReference type="ARBA" id="ARBA00022692"/>
    </source>
</evidence>
<evidence type="ECO:0000256" key="4">
    <source>
        <dbReference type="ARBA" id="ARBA00023136"/>
    </source>
</evidence>
<evidence type="ECO:0000256" key="5">
    <source>
        <dbReference type="SAM" id="Phobius"/>
    </source>
</evidence>
<accession>Q6JHM3</accession>
<feature type="transmembrane region" description="Helical" evidence="5">
    <location>
        <begin position="96"/>
        <end position="116"/>
    </location>
</feature>
<dbReference type="EMBL" id="AY466441">
    <property type="protein sequence ID" value="AAS00434.1"/>
    <property type="molecule type" value="Genomic_DNA"/>
</dbReference>
<protein>
    <submittedName>
        <fullName evidence="8">Nitrate/nitrite transporter NarK</fullName>
    </submittedName>
    <submittedName>
        <fullName evidence="7">Transport membrane protein</fullName>
    </submittedName>
</protein>
<evidence type="ECO:0000313" key="7">
    <source>
        <dbReference type="EMBL" id="AAS00434.1"/>
    </source>
</evidence>
<dbReference type="OrthoDB" id="9787026at2"/>
<evidence type="ECO:0000256" key="3">
    <source>
        <dbReference type="ARBA" id="ARBA00022989"/>
    </source>
</evidence>
<gene>
    <name evidence="8" type="ORF">A8926_3960</name>
</gene>
<feature type="domain" description="Major facilitator superfamily (MFS) profile" evidence="6">
    <location>
        <begin position="23"/>
        <end position="437"/>
    </location>
</feature>
<evidence type="ECO:0000259" key="6">
    <source>
        <dbReference type="PROSITE" id="PS50850"/>
    </source>
</evidence>
<reference evidence="7" key="1">
    <citation type="journal article" date="2004" name="DNA Seq.">
        <title>Analysis of a 108-kb region of the Saccharopolyspora spinosa genome covering the obscurin polyketide synthase locus.</title>
        <authorList>
            <person name="Zirkle R."/>
            <person name="Black T.A."/>
            <person name="Gorlach J."/>
            <person name="Ligon J.M."/>
            <person name="Molnar I."/>
        </authorList>
    </citation>
    <scope>NUCLEOTIDE SEQUENCE</scope>
    <source>
        <strain evidence="7">NRLL 18395</strain>
    </source>
</reference>
<evidence type="ECO:0000256" key="1">
    <source>
        <dbReference type="ARBA" id="ARBA00004651"/>
    </source>
</evidence>
<keyword evidence="9" id="KW-1185">Reference proteome</keyword>
<feature type="transmembrane region" description="Helical" evidence="5">
    <location>
        <begin position="376"/>
        <end position="401"/>
    </location>
</feature>
<keyword evidence="2 5" id="KW-0812">Transmembrane</keyword>
<dbReference type="STRING" id="994479.GCA_000194155_03263"/>
<dbReference type="EMBL" id="PJNB01000001">
    <property type="protein sequence ID" value="PKW16153.1"/>
    <property type="molecule type" value="Genomic_DNA"/>
</dbReference>
<dbReference type="Pfam" id="PF07690">
    <property type="entry name" value="MFS_1"/>
    <property type="match status" value="1"/>
</dbReference>
<feature type="transmembrane region" description="Helical" evidence="5">
    <location>
        <begin position="252"/>
        <end position="273"/>
    </location>
</feature>
<feature type="transmembrane region" description="Helical" evidence="5">
    <location>
        <begin position="164"/>
        <end position="184"/>
    </location>
</feature>
<dbReference type="Proteomes" id="UP000233786">
    <property type="component" value="Unassembled WGS sequence"/>
</dbReference>
<feature type="transmembrane region" description="Helical" evidence="5">
    <location>
        <begin position="20"/>
        <end position="36"/>
    </location>
</feature>
<feature type="transmembrane region" description="Helical" evidence="5">
    <location>
        <begin position="122"/>
        <end position="143"/>
    </location>
</feature>
<dbReference type="Gene3D" id="1.20.1250.20">
    <property type="entry name" value="MFS general substrate transporter like domains"/>
    <property type="match status" value="2"/>
</dbReference>
<dbReference type="SUPFAM" id="SSF103473">
    <property type="entry name" value="MFS general substrate transporter"/>
    <property type="match status" value="1"/>
</dbReference>
<comment type="subcellular location">
    <subcellularLocation>
        <location evidence="1">Cell membrane</location>
        <topology evidence="1">Multi-pass membrane protein</topology>
    </subcellularLocation>
</comment>
<dbReference type="GO" id="GO:0005886">
    <property type="term" value="C:plasma membrane"/>
    <property type="evidence" value="ECO:0007669"/>
    <property type="project" value="UniProtKB-SubCell"/>
</dbReference>
<dbReference type="InterPro" id="IPR011701">
    <property type="entry name" value="MFS"/>
</dbReference>
<dbReference type="PANTHER" id="PTHR23508:SF10">
    <property type="entry name" value="CARBOXYLIC ACID TRANSPORTER PROTEIN HOMOLOG"/>
    <property type="match status" value="1"/>
</dbReference>
<evidence type="ECO:0000313" key="8">
    <source>
        <dbReference type="EMBL" id="PKW16153.1"/>
    </source>
</evidence>